<organism evidence="1">
    <name type="scientific">bioreactor metagenome</name>
    <dbReference type="NCBI Taxonomy" id="1076179"/>
    <lineage>
        <taxon>unclassified sequences</taxon>
        <taxon>metagenomes</taxon>
        <taxon>ecological metagenomes</taxon>
    </lineage>
</organism>
<comment type="caution">
    <text evidence="1">The sequence shown here is derived from an EMBL/GenBank/DDBJ whole genome shotgun (WGS) entry which is preliminary data.</text>
</comment>
<protein>
    <submittedName>
        <fullName evidence="1">Uncharacterized protein</fullName>
    </submittedName>
</protein>
<reference evidence="1" key="1">
    <citation type="submission" date="2019-08" db="EMBL/GenBank/DDBJ databases">
        <authorList>
            <person name="Kucharzyk K."/>
            <person name="Murdoch R.W."/>
            <person name="Higgins S."/>
            <person name="Loffler F."/>
        </authorList>
    </citation>
    <scope>NUCLEOTIDE SEQUENCE</scope>
</reference>
<dbReference type="EMBL" id="VSSQ01021504">
    <property type="protein sequence ID" value="MPM67129.1"/>
    <property type="molecule type" value="Genomic_DNA"/>
</dbReference>
<accession>A0A645BNS6</accession>
<name>A0A645BNS6_9ZZZZ</name>
<gene>
    <name evidence="1" type="ORF">SDC9_114046</name>
</gene>
<sequence>MPHPAGIKKGKLALLGRFDEILPQKRLAALFLGGHGTGPHLKKAGVNGVDHPAQHAALACGAPALDQYQHRQLCGAHLLLLQHNFFFTGLDALFQLCFVRGFAHFKISQHGIRPPLCKAAGCVTTYSPRRDSISSIITF</sequence>
<evidence type="ECO:0000313" key="1">
    <source>
        <dbReference type="EMBL" id="MPM67129.1"/>
    </source>
</evidence>
<proteinExistence type="predicted"/>
<dbReference type="AlphaFoldDB" id="A0A645BNS6"/>